<dbReference type="PRINTS" id="PR00984">
    <property type="entry name" value="TRNASYNTHILE"/>
</dbReference>
<dbReference type="InterPro" id="IPR002300">
    <property type="entry name" value="aa-tRNA-synth_Ia"/>
</dbReference>
<evidence type="ECO:0000313" key="18">
    <source>
        <dbReference type="Proteomes" id="UP001642484"/>
    </source>
</evidence>
<evidence type="ECO:0000256" key="4">
    <source>
        <dbReference type="ARBA" id="ARBA00022692"/>
    </source>
</evidence>
<evidence type="ECO:0000259" key="15">
    <source>
        <dbReference type="Pfam" id="PF00520"/>
    </source>
</evidence>
<feature type="compositionally biased region" description="Polar residues" evidence="12">
    <location>
        <begin position="82"/>
        <end position="92"/>
    </location>
</feature>
<dbReference type="SUPFAM" id="SSF81324">
    <property type="entry name" value="Voltage-gated potassium channels"/>
    <property type="match status" value="1"/>
</dbReference>
<evidence type="ECO:0000259" key="16">
    <source>
        <dbReference type="Pfam" id="PF08264"/>
    </source>
</evidence>
<gene>
    <name evidence="17" type="ORF">CCMP2556_LOCUS48662</name>
</gene>
<dbReference type="InterPro" id="IPR014729">
    <property type="entry name" value="Rossmann-like_a/b/a_fold"/>
</dbReference>
<evidence type="ECO:0000256" key="6">
    <source>
        <dbReference type="ARBA" id="ARBA00022840"/>
    </source>
</evidence>
<dbReference type="SUPFAM" id="SSF50677">
    <property type="entry name" value="ValRS/IleRS/LeuRS editing domain"/>
    <property type="match status" value="1"/>
</dbReference>
<dbReference type="Gene3D" id="1.10.287.70">
    <property type="match status" value="1"/>
</dbReference>
<dbReference type="InterPro" id="IPR009008">
    <property type="entry name" value="Val/Leu/Ile-tRNA-synth_edit"/>
</dbReference>
<organism evidence="17 18">
    <name type="scientific">Durusdinium trenchii</name>
    <dbReference type="NCBI Taxonomy" id="1381693"/>
    <lineage>
        <taxon>Eukaryota</taxon>
        <taxon>Sar</taxon>
        <taxon>Alveolata</taxon>
        <taxon>Dinophyceae</taxon>
        <taxon>Suessiales</taxon>
        <taxon>Symbiodiniaceae</taxon>
        <taxon>Durusdinium</taxon>
    </lineage>
</organism>
<dbReference type="InterPro" id="IPR002301">
    <property type="entry name" value="Ile-tRNA-ligase"/>
</dbReference>
<dbReference type="Gene3D" id="1.10.730.20">
    <property type="match status" value="1"/>
</dbReference>
<keyword evidence="3" id="KW-0436">Ligase</keyword>
<proteinExistence type="inferred from homology"/>
<dbReference type="SUPFAM" id="SSF52374">
    <property type="entry name" value="Nucleotidylyl transferase"/>
    <property type="match status" value="1"/>
</dbReference>
<feature type="domain" description="Aminoacyl-tRNA synthetase class Ia" evidence="14">
    <location>
        <begin position="685"/>
        <end position="1254"/>
    </location>
</feature>
<keyword evidence="6" id="KW-0067">ATP-binding</keyword>
<feature type="transmembrane region" description="Helical" evidence="13">
    <location>
        <begin position="177"/>
        <end position="200"/>
    </location>
</feature>
<dbReference type="InterPro" id="IPR005821">
    <property type="entry name" value="Ion_trans_dom"/>
</dbReference>
<dbReference type="SUPFAM" id="SSF51206">
    <property type="entry name" value="cAMP-binding domain-like"/>
    <property type="match status" value="1"/>
</dbReference>
<evidence type="ECO:0000256" key="13">
    <source>
        <dbReference type="SAM" id="Phobius"/>
    </source>
</evidence>
<evidence type="ECO:0000259" key="14">
    <source>
        <dbReference type="Pfam" id="PF00133"/>
    </source>
</evidence>
<dbReference type="Pfam" id="PF00520">
    <property type="entry name" value="Ion_trans"/>
    <property type="match status" value="1"/>
</dbReference>
<dbReference type="InterPro" id="IPR023585">
    <property type="entry name" value="Ile-tRNA-ligase_type1"/>
</dbReference>
<keyword evidence="10" id="KW-0030">Aminoacyl-tRNA synthetase</keyword>
<dbReference type="PANTHER" id="PTHR42765:SF1">
    <property type="entry name" value="ISOLEUCINE--TRNA LIGASE, MITOCHONDRIAL"/>
    <property type="match status" value="1"/>
</dbReference>
<evidence type="ECO:0000256" key="1">
    <source>
        <dbReference type="ARBA" id="ARBA00004141"/>
    </source>
</evidence>
<evidence type="ECO:0000313" key="17">
    <source>
        <dbReference type="EMBL" id="CAK9103681.1"/>
    </source>
</evidence>
<evidence type="ECO:0000256" key="9">
    <source>
        <dbReference type="ARBA" id="ARBA00023136"/>
    </source>
</evidence>
<dbReference type="HAMAP" id="MF_02002">
    <property type="entry name" value="Ile_tRNA_synth_type1"/>
    <property type="match status" value="1"/>
</dbReference>
<dbReference type="EMBL" id="CAXAMN010026517">
    <property type="protein sequence ID" value="CAK9103681.1"/>
    <property type="molecule type" value="Genomic_DNA"/>
</dbReference>
<evidence type="ECO:0000256" key="2">
    <source>
        <dbReference type="ARBA" id="ARBA00013165"/>
    </source>
</evidence>
<feature type="transmembrane region" description="Helical" evidence="13">
    <location>
        <begin position="323"/>
        <end position="344"/>
    </location>
</feature>
<keyword evidence="4 13" id="KW-0812">Transmembrane</keyword>
<dbReference type="Pfam" id="PF00133">
    <property type="entry name" value="tRNA-synt_1"/>
    <property type="match status" value="1"/>
</dbReference>
<keyword evidence="7" id="KW-0648">Protein biosynthesis</keyword>
<feature type="domain" description="Methionyl/Valyl/Leucyl/Isoleucyl-tRNA synthetase anticodon-binding" evidence="16">
    <location>
        <begin position="1299"/>
        <end position="1456"/>
    </location>
</feature>
<keyword evidence="8 13" id="KW-1133">Transmembrane helix</keyword>
<evidence type="ECO:0000256" key="5">
    <source>
        <dbReference type="ARBA" id="ARBA00022741"/>
    </source>
</evidence>
<dbReference type="Gene3D" id="3.90.740.10">
    <property type="entry name" value="Valyl/Leucyl/Isoleucyl-tRNA synthetase, editing domain"/>
    <property type="match status" value="1"/>
</dbReference>
<dbReference type="Gene3D" id="2.60.120.10">
    <property type="entry name" value="Jelly Rolls"/>
    <property type="match status" value="1"/>
</dbReference>
<comment type="caution">
    <text evidence="17">The sequence shown here is derived from an EMBL/GenBank/DDBJ whole genome shotgun (WGS) entry which is preliminary data.</text>
</comment>
<dbReference type="Pfam" id="PF08264">
    <property type="entry name" value="Anticodon_1"/>
    <property type="match status" value="1"/>
</dbReference>
<evidence type="ECO:0000256" key="12">
    <source>
        <dbReference type="SAM" id="MobiDB-lite"/>
    </source>
</evidence>
<keyword evidence="5" id="KW-0547">Nucleotide-binding</keyword>
<protein>
    <recommendedName>
        <fullName evidence="2">isoleucine--tRNA ligase</fullName>
        <ecNumber evidence="2">6.1.1.5</ecNumber>
    </recommendedName>
    <alternativeName>
        <fullName evidence="11">Isoleucyl-tRNA synthetase</fullName>
    </alternativeName>
</protein>
<feature type="transmembrane region" description="Helical" evidence="13">
    <location>
        <begin position="395"/>
        <end position="415"/>
    </location>
</feature>
<dbReference type="EC" id="6.1.1.5" evidence="2"/>
<accession>A0ABP0RSR0</accession>
<dbReference type="InterPro" id="IPR050081">
    <property type="entry name" value="Ile-tRNA_ligase"/>
</dbReference>
<name>A0ABP0RSR0_9DINO</name>
<dbReference type="SUPFAM" id="SSF47323">
    <property type="entry name" value="Anticodon-binding domain of a subclass of class I aminoacyl-tRNA synthetases"/>
    <property type="match status" value="1"/>
</dbReference>
<dbReference type="InterPro" id="IPR009080">
    <property type="entry name" value="tRNAsynth_Ia_anticodon-bd"/>
</dbReference>
<feature type="transmembrane region" description="Helical" evidence="13">
    <location>
        <begin position="364"/>
        <end position="383"/>
    </location>
</feature>
<reference evidence="17 18" key="1">
    <citation type="submission" date="2024-02" db="EMBL/GenBank/DDBJ databases">
        <authorList>
            <person name="Chen Y."/>
            <person name="Shah S."/>
            <person name="Dougan E. K."/>
            <person name="Thang M."/>
            <person name="Chan C."/>
        </authorList>
    </citation>
    <scope>NUCLEOTIDE SEQUENCE [LARGE SCALE GENOMIC DNA]</scope>
</reference>
<evidence type="ECO:0000256" key="10">
    <source>
        <dbReference type="ARBA" id="ARBA00023146"/>
    </source>
</evidence>
<comment type="subcellular location">
    <subcellularLocation>
        <location evidence="1">Membrane</location>
        <topology evidence="1">Multi-pass membrane protein</topology>
    </subcellularLocation>
</comment>
<keyword evidence="9 13" id="KW-0472">Membrane</keyword>
<dbReference type="InterPro" id="IPR013155">
    <property type="entry name" value="M/V/L/I-tRNA-synth_anticd-bd"/>
</dbReference>
<dbReference type="InterPro" id="IPR033708">
    <property type="entry name" value="Anticodon_Ile_BEm"/>
</dbReference>
<keyword evidence="18" id="KW-1185">Reference proteome</keyword>
<dbReference type="CDD" id="cd07960">
    <property type="entry name" value="Anticodon_Ia_Ile_BEm"/>
    <property type="match status" value="1"/>
</dbReference>
<dbReference type="InterPro" id="IPR018490">
    <property type="entry name" value="cNMP-bd_dom_sf"/>
</dbReference>
<evidence type="ECO:0000256" key="8">
    <source>
        <dbReference type="ARBA" id="ARBA00022989"/>
    </source>
</evidence>
<dbReference type="PANTHER" id="PTHR42765">
    <property type="entry name" value="SOLEUCYL-TRNA SYNTHETASE"/>
    <property type="match status" value="1"/>
</dbReference>
<feature type="region of interest" description="Disordered" evidence="12">
    <location>
        <begin position="1"/>
        <end position="94"/>
    </location>
</feature>
<dbReference type="Gene3D" id="3.40.50.620">
    <property type="entry name" value="HUPs"/>
    <property type="match status" value="2"/>
</dbReference>
<evidence type="ECO:0000256" key="3">
    <source>
        <dbReference type="ARBA" id="ARBA00022598"/>
    </source>
</evidence>
<feature type="domain" description="Ion transport" evidence="15">
    <location>
        <begin position="178"/>
        <end position="419"/>
    </location>
</feature>
<dbReference type="InterPro" id="IPR014710">
    <property type="entry name" value="RmlC-like_jellyroll"/>
</dbReference>
<dbReference type="Proteomes" id="UP001642484">
    <property type="component" value="Unassembled WGS sequence"/>
</dbReference>
<evidence type="ECO:0000256" key="11">
    <source>
        <dbReference type="ARBA" id="ARBA00032665"/>
    </source>
</evidence>
<evidence type="ECO:0000256" key="7">
    <source>
        <dbReference type="ARBA" id="ARBA00022917"/>
    </source>
</evidence>
<sequence length="1627" mass="183506">MECPETVPQESLPLPAEEPPDSDFEETLRNALQDLAHRLRSSHERSVKTRSTLRDAGHGHGKPPEVPGSSLNSSEEPEARQPRSQTNVSAHSKLSIEERVSVTSFRPLPEKTDFHLLEDWSKKPSPTIYSDPTHRDIQQVNANKLRYLDHESEDDHLDCISRRLAPYMMTPGCATRIVWDVMSAILIAADAVLIPLQLLVDEGDGWMVINWILRVFWTTDLGMNFLRGYPRGDGSVEMRPRRAALHYVKTWFALDLAIVCLDWLDLVDLESTDAARLGKSVKMIRFLKVARLIRLVRFSRMNELIGHIAAFFRSGMFPTIMGIFKIMTGMMIFWHLLACIWYRLGADAETSENWIDHFGYAQKSLGHLYFISLHWALTLFIGAMEVTPRNYDERVLTVVALYFSFFLSAAVISAITSSMTKLDLLTVQRDSKLTALKQYLFDNNVSPCLTLRIQKSVIMAIQEQERDVPEQKVELLNLAAESLKSDLHFERYMPILAQHPLFAFLQGLADDVMRRVCHCAISRVSIHPSEVIISNDTNLEQSDMFFLESGTAVYISYQGHFALSSHSHFPWLCEPALWTHWTNIGTCVAKTHCSLLRVDGAMFRQIALSAAHPDFLKFISTYSDKFMQTLNRQEPEDLTDMHDYQDFDLEAIVNETQNVTMADSASRRAAKVFLHKTKRKSWFSQRATGHEIKFIPGWDCHGLPIELKVLQSLKSKDKKGLTPLKLRQQAAKFAQETVKEQRASFQRYGVWGDFESPYLTLLPKYEAAQLRIFEEMVRGGHIYRGRKPVYWSPSTRTALAEAELEYPEDHVSPSIYAAFKCTQLPDGFSGFENLELAVWTTTPWTIPANRAVAVNPELTYSIVKAVWTESERTPRHLVVASGLVERLQDLLKATLTVEKECAGGELEGIKYEHPITGVETPLVMGGDYITTESGTGLVHTAPGHGADDYLVGQKYGLEVAAPVDNAGNFTEEVGLESLVGANVLKDANSKVTDLLEEKNLLLLRKPYSHKYPYDWRSKKPVITRATPQWFASIDGLRSSVLKAMDEVQFIPESYANRMRPMVEGRSDWCISRQRSWGVPIPAFYRKDTGEPLLNTDVISHVREIIEERGSNAWFELSIAELLPEQYRDSADEYERGTDTMDVWFDSGSSWAYVEGELGSPVDLYLEGQDQHRGWFQSSLITSVAVNGRAPYKSVMTHGFCVDENGRKMSKSIGNVIDPRTIIEGGKNQKLERARGADVLRFWVASVGFASDVSISLGILKSTEENVRRLRNRARFILGNIHDFDVATEGIPYEDLPVIDQCIIRRAENVFDQMKEAYDAYSFSVATKLLDRFTSVDLSSLYLDLAKDRLYTSGKTSHSRRSCQTVLRWILVNMTKAIAPVLCHLAEDIWQFLPPGEKEESVFLAGWCKPFPKSGEVGARVQDMDNILQLRDPVNQALERARGNKMIGSPLDAQVKIMVKSDSDLYNALEQMAKVEHQSVDGLNWLLSVSQAHYEAVDALPELPNESDESASSEDKDLGVVVIVARAAGTKCERCWVHTTNVGDCKEHPTICLRCADVVQEMGAGHSGKHRLQYLSSECVHCALRARCSLGLVLHVGTTTARHDAHDAHHVIDFTGFVCRILHGTSLL</sequence>
<dbReference type="NCBIfam" id="TIGR00392">
    <property type="entry name" value="ileS"/>
    <property type="match status" value="1"/>
</dbReference>
<feature type="compositionally biased region" description="Basic and acidic residues" evidence="12">
    <location>
        <begin position="35"/>
        <end position="58"/>
    </location>
</feature>